<comment type="subcellular location">
    <subcellularLocation>
        <location evidence="1">Cell membrane</location>
        <topology evidence="1">Multi-pass membrane protein</topology>
    </subcellularLocation>
</comment>
<keyword evidence="5 7" id="KW-1133">Transmembrane helix</keyword>
<dbReference type="InterPro" id="IPR049278">
    <property type="entry name" value="MS_channel_C"/>
</dbReference>
<dbReference type="SUPFAM" id="SSF50182">
    <property type="entry name" value="Sm-like ribonucleoproteins"/>
    <property type="match status" value="1"/>
</dbReference>
<dbReference type="SUPFAM" id="SSF82689">
    <property type="entry name" value="Mechanosensitive channel protein MscS (YggB), C-terminal domain"/>
    <property type="match status" value="1"/>
</dbReference>
<keyword evidence="12" id="KW-1185">Reference proteome</keyword>
<evidence type="ECO:0000313" key="11">
    <source>
        <dbReference type="EMBL" id="SMX41835.1"/>
    </source>
</evidence>
<dbReference type="InterPro" id="IPR006685">
    <property type="entry name" value="MscS_channel_2nd"/>
</dbReference>
<dbReference type="RefSeq" id="WP_094021299.1">
    <property type="nucleotide sequence ID" value="NZ_FXYF01000006.1"/>
</dbReference>
<dbReference type="InterPro" id="IPR049142">
    <property type="entry name" value="MS_channel_1st"/>
</dbReference>
<evidence type="ECO:0000256" key="3">
    <source>
        <dbReference type="ARBA" id="ARBA00022475"/>
    </source>
</evidence>
<dbReference type="Gene3D" id="1.10.287.1260">
    <property type="match status" value="1"/>
</dbReference>
<accession>A0A238KG69</accession>
<dbReference type="InterPro" id="IPR023408">
    <property type="entry name" value="MscS_beta-dom_sf"/>
</dbReference>
<evidence type="ECO:0000259" key="9">
    <source>
        <dbReference type="Pfam" id="PF21082"/>
    </source>
</evidence>
<feature type="domain" description="Mechanosensitive ion channel MscS C-terminal" evidence="9">
    <location>
        <begin position="344"/>
        <end position="425"/>
    </location>
</feature>
<evidence type="ECO:0000256" key="6">
    <source>
        <dbReference type="ARBA" id="ARBA00023136"/>
    </source>
</evidence>
<feature type="transmembrane region" description="Helical" evidence="7">
    <location>
        <begin position="75"/>
        <end position="101"/>
    </location>
</feature>
<feature type="domain" description="Mechanosensitive ion channel MscS" evidence="8">
    <location>
        <begin position="262"/>
        <end position="334"/>
    </location>
</feature>
<dbReference type="Pfam" id="PF00924">
    <property type="entry name" value="MS_channel_2nd"/>
    <property type="match status" value="1"/>
</dbReference>
<dbReference type="InterPro" id="IPR011066">
    <property type="entry name" value="MscS_channel_C_sf"/>
</dbReference>
<keyword evidence="3" id="KW-1003">Cell membrane</keyword>
<dbReference type="InterPro" id="IPR011014">
    <property type="entry name" value="MscS_channel_TM-2"/>
</dbReference>
<proteinExistence type="inferred from homology"/>
<feature type="transmembrane region" description="Helical" evidence="7">
    <location>
        <begin position="33"/>
        <end position="54"/>
    </location>
</feature>
<feature type="domain" description="Mechanosensitive ion channel transmembrane helices 2/3" evidence="10">
    <location>
        <begin position="219"/>
        <end position="260"/>
    </location>
</feature>
<gene>
    <name evidence="11" type="ORF">MAA8898_02468</name>
</gene>
<name>A0A238KG69_9RHOB</name>
<feature type="transmembrane region" description="Helical" evidence="7">
    <location>
        <begin position="220"/>
        <end position="247"/>
    </location>
</feature>
<organism evidence="11 12">
    <name type="scientific">Maliponia aquimaris</name>
    <dbReference type="NCBI Taxonomy" id="1673631"/>
    <lineage>
        <taxon>Bacteria</taxon>
        <taxon>Pseudomonadati</taxon>
        <taxon>Pseudomonadota</taxon>
        <taxon>Alphaproteobacteria</taxon>
        <taxon>Rhodobacterales</taxon>
        <taxon>Paracoccaceae</taxon>
        <taxon>Maliponia</taxon>
    </lineage>
</organism>
<feature type="transmembrane region" description="Helical" evidence="7">
    <location>
        <begin position="178"/>
        <end position="199"/>
    </location>
</feature>
<comment type="similarity">
    <text evidence="2">Belongs to the MscS (TC 1.A.23) family.</text>
</comment>
<dbReference type="Proteomes" id="UP000207598">
    <property type="component" value="Unassembled WGS sequence"/>
</dbReference>
<keyword evidence="6 7" id="KW-0472">Membrane</keyword>
<dbReference type="AlphaFoldDB" id="A0A238KG69"/>
<dbReference type="Pfam" id="PF21082">
    <property type="entry name" value="MS_channel_3rd"/>
    <property type="match status" value="1"/>
</dbReference>
<evidence type="ECO:0000259" key="8">
    <source>
        <dbReference type="Pfam" id="PF00924"/>
    </source>
</evidence>
<dbReference type="PANTHER" id="PTHR30347">
    <property type="entry name" value="POTASSIUM CHANNEL RELATED"/>
    <property type="match status" value="1"/>
</dbReference>
<evidence type="ECO:0000256" key="7">
    <source>
        <dbReference type="SAM" id="Phobius"/>
    </source>
</evidence>
<dbReference type="InterPro" id="IPR010920">
    <property type="entry name" value="LSM_dom_sf"/>
</dbReference>
<protein>
    <submittedName>
        <fullName evidence="11">Putative MscS family protein.1</fullName>
    </submittedName>
</protein>
<dbReference type="InterPro" id="IPR052702">
    <property type="entry name" value="MscS-like_channel"/>
</dbReference>
<dbReference type="EMBL" id="FXYF01000006">
    <property type="protein sequence ID" value="SMX41835.1"/>
    <property type="molecule type" value="Genomic_DNA"/>
</dbReference>
<feature type="transmembrane region" description="Helical" evidence="7">
    <location>
        <begin position="137"/>
        <end position="158"/>
    </location>
</feature>
<reference evidence="11 12" key="1">
    <citation type="submission" date="2017-05" db="EMBL/GenBank/DDBJ databases">
        <authorList>
            <person name="Song R."/>
            <person name="Chenine A.L."/>
            <person name="Ruprecht R.M."/>
        </authorList>
    </citation>
    <scope>NUCLEOTIDE SEQUENCE [LARGE SCALE GENOMIC DNA]</scope>
    <source>
        <strain evidence="11 12">CECT 8898</strain>
    </source>
</reference>
<dbReference type="Gene3D" id="2.30.30.60">
    <property type="match status" value="1"/>
</dbReference>
<dbReference type="GO" id="GO:0008381">
    <property type="term" value="F:mechanosensitive monoatomic ion channel activity"/>
    <property type="evidence" value="ECO:0007669"/>
    <property type="project" value="UniProtKB-ARBA"/>
</dbReference>
<dbReference type="Gene3D" id="3.30.70.100">
    <property type="match status" value="1"/>
</dbReference>
<evidence type="ECO:0000256" key="4">
    <source>
        <dbReference type="ARBA" id="ARBA00022692"/>
    </source>
</evidence>
<dbReference type="Pfam" id="PF21088">
    <property type="entry name" value="MS_channel_1st"/>
    <property type="match status" value="1"/>
</dbReference>
<dbReference type="GO" id="GO:0005886">
    <property type="term" value="C:plasma membrane"/>
    <property type="evidence" value="ECO:0007669"/>
    <property type="project" value="UniProtKB-SubCell"/>
</dbReference>
<evidence type="ECO:0000256" key="5">
    <source>
        <dbReference type="ARBA" id="ARBA00022989"/>
    </source>
</evidence>
<evidence type="ECO:0000259" key="10">
    <source>
        <dbReference type="Pfam" id="PF21088"/>
    </source>
</evidence>
<keyword evidence="4 7" id="KW-0812">Transmembrane</keyword>
<dbReference type="OrthoDB" id="9799209at2"/>
<evidence type="ECO:0000256" key="2">
    <source>
        <dbReference type="ARBA" id="ARBA00008017"/>
    </source>
</evidence>
<dbReference type="PANTHER" id="PTHR30347:SF1">
    <property type="entry name" value="MECHANOSENSITIVE CHANNEL MSCK"/>
    <property type="match status" value="1"/>
</dbReference>
<evidence type="ECO:0000256" key="1">
    <source>
        <dbReference type="ARBA" id="ARBA00004651"/>
    </source>
</evidence>
<evidence type="ECO:0000313" key="12">
    <source>
        <dbReference type="Proteomes" id="UP000207598"/>
    </source>
</evidence>
<dbReference type="SUPFAM" id="SSF82861">
    <property type="entry name" value="Mechanosensitive channel protein MscS (YggB), transmembrane region"/>
    <property type="match status" value="1"/>
</dbReference>
<feature type="transmembrane region" description="Helical" evidence="7">
    <location>
        <begin position="107"/>
        <end position="125"/>
    </location>
</feature>
<sequence length="454" mass="49699">MESYQRLIDVISLESLRMRVEHWVLTQVLVPGTLGQIAVGAFALALAFLVSARARPRLERLFDAAGRRWSWGRGFGAALLALSVPLLCLPAFLVAASVAGLMGLPSGLLTAALQLTAAWVVLRLLSGVIRNVFLSRVAFTVAFAVTAANLLGLFETLIVRLDLIGINLGSIHLSVLDVLRGTVQVTLFVWVALLIAHLVENRVENARGMAPSLRVLTSKLLRLGLVGVALIFALTSVGIDITAFALVTGALGVALGFGMQKTVSNLISGLLLLIDRSIKPGDVLELSNPSDRTVQLFGWVTALNARYVSLTTRDGTEWLVPNEELISQRIVNWSYSHNRLRLLTPIAIDFESDVPLAMKAAVDAALDTPRVLHSPEPVCRLMSFGDSCVNLELRFWIEDPTNGIINVRSDVLLAVWTSYRNHGIRTRLGHRDLHIKPDSELTLRMDRPRRPTQD</sequence>